<keyword evidence="2" id="KW-1185">Reference proteome</keyword>
<organism evidence="1 2">
    <name type="scientific">Paenibacillus macquariensis</name>
    <dbReference type="NCBI Taxonomy" id="948756"/>
    <lineage>
        <taxon>Bacteria</taxon>
        <taxon>Bacillati</taxon>
        <taxon>Bacillota</taxon>
        <taxon>Bacilli</taxon>
        <taxon>Bacillales</taxon>
        <taxon>Paenibacillaceae</taxon>
        <taxon>Paenibacillus</taxon>
    </lineage>
</organism>
<gene>
    <name evidence="1" type="ORF">SAMN05421578_103324</name>
</gene>
<dbReference type="RefSeq" id="WP_068582759.1">
    <property type="nucleotide sequence ID" value="NZ_FTNK01000003.1"/>
</dbReference>
<dbReference type="EMBL" id="FTNK01000003">
    <property type="protein sequence ID" value="SIQ67867.1"/>
    <property type="molecule type" value="Genomic_DNA"/>
</dbReference>
<comment type="caution">
    <text evidence="1">The sequence shown here is derived from an EMBL/GenBank/DDBJ whole genome shotgun (WGS) entry which is preliminary data.</text>
</comment>
<sequence length="107" mass="12227">MYKKTVNSRMELNKVLDALDVIEKDYTIVKVTDKEADVRRGDYPYSWIVEEVDPEASDNKSWSVGDMHVNLTFNSDPSSLEEVKTKIQEVLSRHLSNFVSLDLSSDA</sequence>
<proteinExistence type="predicted"/>
<accession>A0ABY1JS70</accession>
<name>A0ABY1JS70_9BACL</name>
<dbReference type="Proteomes" id="UP000186666">
    <property type="component" value="Unassembled WGS sequence"/>
</dbReference>
<evidence type="ECO:0000313" key="1">
    <source>
        <dbReference type="EMBL" id="SIQ67867.1"/>
    </source>
</evidence>
<evidence type="ECO:0000313" key="2">
    <source>
        <dbReference type="Proteomes" id="UP000186666"/>
    </source>
</evidence>
<reference evidence="1 2" key="1">
    <citation type="submission" date="2017-01" db="EMBL/GenBank/DDBJ databases">
        <authorList>
            <person name="Varghese N."/>
            <person name="Submissions S."/>
        </authorList>
    </citation>
    <scope>NUCLEOTIDE SEQUENCE [LARGE SCALE GENOMIC DNA]</scope>
    <source>
        <strain evidence="1 2">ATCC 23464</strain>
    </source>
</reference>
<protein>
    <submittedName>
        <fullName evidence="1">Uncharacterized protein</fullName>
    </submittedName>
</protein>